<evidence type="ECO:0000313" key="1">
    <source>
        <dbReference type="EMBL" id="SDX69277.1"/>
    </source>
</evidence>
<dbReference type="EMBL" id="FNOV01000002">
    <property type="protein sequence ID" value="SDX69277.1"/>
    <property type="molecule type" value="Genomic_DNA"/>
</dbReference>
<sequence length="113" mass="12929">MSLDTHTFLQHTTDAEKTTVYTRGEDEDGDEVLIPCSALLIAQTEHQKLYITLEPTRRYLTHTQIPGEQEPETDFLRDYEEVEAILEDAGLDGIHDGEQGILYHNLLFLLMNP</sequence>
<reference evidence="2" key="1">
    <citation type="submission" date="2016-10" db="EMBL/GenBank/DDBJ databases">
        <authorList>
            <person name="Varghese N."/>
            <person name="Submissions S."/>
        </authorList>
    </citation>
    <scope>NUCLEOTIDE SEQUENCE [LARGE SCALE GENOMIC DNA]</scope>
    <source>
        <strain evidence="2">CGMCC 1.8975</strain>
    </source>
</reference>
<dbReference type="RefSeq" id="WP_092738307.1">
    <property type="nucleotide sequence ID" value="NZ_FNOV01000002.1"/>
</dbReference>
<accession>A0A1H3DSH6</accession>
<dbReference type="OrthoDB" id="883448at2"/>
<proteinExistence type="predicted"/>
<dbReference type="AlphaFoldDB" id="A0A1H3DSH6"/>
<dbReference type="Proteomes" id="UP000199249">
    <property type="component" value="Unassembled WGS sequence"/>
</dbReference>
<name>A0A1H3DSH6_9BACT</name>
<organism evidence="1 2">
    <name type="scientific">Hymenobacter psychrophilus</name>
    <dbReference type="NCBI Taxonomy" id="651662"/>
    <lineage>
        <taxon>Bacteria</taxon>
        <taxon>Pseudomonadati</taxon>
        <taxon>Bacteroidota</taxon>
        <taxon>Cytophagia</taxon>
        <taxon>Cytophagales</taxon>
        <taxon>Hymenobacteraceae</taxon>
        <taxon>Hymenobacter</taxon>
    </lineage>
</organism>
<gene>
    <name evidence="1" type="ORF">SAMN04488069_102473</name>
</gene>
<keyword evidence="2" id="KW-1185">Reference proteome</keyword>
<protein>
    <submittedName>
        <fullName evidence="1">Uncharacterized protein</fullName>
    </submittedName>
</protein>
<evidence type="ECO:0000313" key="2">
    <source>
        <dbReference type="Proteomes" id="UP000199249"/>
    </source>
</evidence>